<keyword evidence="2" id="KW-1185">Reference proteome</keyword>
<organism evidence="1 2">
    <name type="scientific">Gossypium australe</name>
    <dbReference type="NCBI Taxonomy" id="47621"/>
    <lineage>
        <taxon>Eukaryota</taxon>
        <taxon>Viridiplantae</taxon>
        <taxon>Streptophyta</taxon>
        <taxon>Embryophyta</taxon>
        <taxon>Tracheophyta</taxon>
        <taxon>Spermatophyta</taxon>
        <taxon>Magnoliopsida</taxon>
        <taxon>eudicotyledons</taxon>
        <taxon>Gunneridae</taxon>
        <taxon>Pentapetalae</taxon>
        <taxon>rosids</taxon>
        <taxon>malvids</taxon>
        <taxon>Malvales</taxon>
        <taxon>Malvaceae</taxon>
        <taxon>Malvoideae</taxon>
        <taxon>Gossypium</taxon>
    </lineage>
</organism>
<sequence>MLLAEREGIVKGARVNDSILFGEASNQGAQTFKIILQENEEASGHCVNYEKSTIFYSTNTTDQIRSSITQLWNVRSSFNLERYLCLPNMVGWGKKLAFQGLKDRKKQKIANWSTKFLSQ</sequence>
<dbReference type="EMBL" id="SMMG02000001">
    <property type="protein sequence ID" value="KAA3487839.1"/>
    <property type="molecule type" value="Genomic_DNA"/>
</dbReference>
<evidence type="ECO:0000313" key="1">
    <source>
        <dbReference type="EMBL" id="KAA3487839.1"/>
    </source>
</evidence>
<keyword evidence="1" id="KW-0695">RNA-directed DNA polymerase</keyword>
<reference evidence="1" key="1">
    <citation type="submission" date="2019-08" db="EMBL/GenBank/DDBJ databases">
        <authorList>
            <person name="Liu F."/>
        </authorList>
    </citation>
    <scope>NUCLEOTIDE SEQUENCE [LARGE SCALE GENOMIC DNA]</scope>
    <source>
        <strain evidence="1">PA1801</strain>
        <tissue evidence="1">Leaf</tissue>
    </source>
</reference>
<gene>
    <name evidence="1" type="ORF">EPI10_031640</name>
</gene>
<accession>A0A5B6X0S6</accession>
<dbReference type="GO" id="GO:0003964">
    <property type="term" value="F:RNA-directed DNA polymerase activity"/>
    <property type="evidence" value="ECO:0007669"/>
    <property type="project" value="UniProtKB-KW"/>
</dbReference>
<name>A0A5B6X0S6_9ROSI</name>
<dbReference type="AlphaFoldDB" id="A0A5B6X0S6"/>
<proteinExistence type="predicted"/>
<dbReference type="OrthoDB" id="1730053at2759"/>
<dbReference type="Proteomes" id="UP000325315">
    <property type="component" value="Unassembled WGS sequence"/>
</dbReference>
<keyword evidence="1" id="KW-0808">Transferase</keyword>
<keyword evidence="1" id="KW-0548">Nucleotidyltransferase</keyword>
<comment type="caution">
    <text evidence="1">The sequence shown here is derived from an EMBL/GenBank/DDBJ whole genome shotgun (WGS) entry which is preliminary data.</text>
</comment>
<evidence type="ECO:0000313" key="2">
    <source>
        <dbReference type="Proteomes" id="UP000325315"/>
    </source>
</evidence>
<protein>
    <submittedName>
        <fullName evidence="1">LINE-1 reverse transcriptase isogeny</fullName>
    </submittedName>
</protein>